<reference evidence="3" key="1">
    <citation type="journal article" date="2014" name="Proc. Natl. Acad. Sci. U.S.A.">
        <title>Extensive sampling of basidiomycete genomes demonstrates inadequacy of the white-rot/brown-rot paradigm for wood decay fungi.</title>
        <authorList>
            <person name="Riley R."/>
            <person name="Salamov A.A."/>
            <person name="Brown D.W."/>
            <person name="Nagy L.G."/>
            <person name="Floudas D."/>
            <person name="Held B.W."/>
            <person name="Levasseur A."/>
            <person name="Lombard V."/>
            <person name="Morin E."/>
            <person name="Otillar R."/>
            <person name="Lindquist E.A."/>
            <person name="Sun H."/>
            <person name="LaButti K.M."/>
            <person name="Schmutz J."/>
            <person name="Jabbour D."/>
            <person name="Luo H."/>
            <person name="Baker S.E."/>
            <person name="Pisabarro A.G."/>
            <person name="Walton J.D."/>
            <person name="Blanchette R.A."/>
            <person name="Henrissat B."/>
            <person name="Martin F."/>
            <person name="Cullen D."/>
            <person name="Hibbett D.S."/>
            <person name="Grigoriev I.V."/>
        </authorList>
    </citation>
    <scope>NUCLEOTIDE SEQUENCE [LARGE SCALE GENOMIC DNA]</scope>
    <source>
        <strain evidence="3">PC15</strain>
    </source>
</reference>
<dbReference type="OrthoDB" id="3223751at2759"/>
<dbReference type="EMBL" id="KL198010">
    <property type="protein sequence ID" value="KDQ26174.1"/>
    <property type="molecule type" value="Genomic_DNA"/>
</dbReference>
<name>A0A067NE89_PLEO1</name>
<evidence type="ECO:0000259" key="1">
    <source>
        <dbReference type="PROSITE" id="PS50097"/>
    </source>
</evidence>
<sequence length="390" mass="45185">MHEDDAFVLKDVTVEDFALLLWVFYDKSLERQASGDEWLRILFAAEKLQMPHVQNLALDRLKGLSVSADPILIISVQQKYRNTISRAWARDAFVQVCERQGRLTVEEGERIGILASVLIGHVREEDLFLRSQPQEVLSADCYGNPCSYAMRPTVRDIVQRIIIQDEPPTTPKHEVLDDSKPFECNVEGANLVVYAGQHVFSVHRHFLEQHSPLISQMLRPVTPRQEQQWDMVEGSNATITLNVDGLHFSWVLWLLYNESLLISPSIEQWSAIRIVAKQYKMDLIGAYATKRMGNTLDLVERVLSIQRFSMQDQWAKDTYDIFYQREEPISAEEGERLGFKTWAELNARREHFLRNMWEECQCQRTECLVLQPMHPITLSSAGKKLKKKKK</sequence>
<dbReference type="InterPro" id="IPR000210">
    <property type="entry name" value="BTB/POZ_dom"/>
</dbReference>
<organism evidence="2 3">
    <name type="scientific">Pleurotus ostreatus (strain PC15)</name>
    <name type="common">Oyster mushroom</name>
    <dbReference type="NCBI Taxonomy" id="1137138"/>
    <lineage>
        <taxon>Eukaryota</taxon>
        <taxon>Fungi</taxon>
        <taxon>Dikarya</taxon>
        <taxon>Basidiomycota</taxon>
        <taxon>Agaricomycotina</taxon>
        <taxon>Agaricomycetes</taxon>
        <taxon>Agaricomycetidae</taxon>
        <taxon>Agaricales</taxon>
        <taxon>Pleurotineae</taxon>
        <taxon>Pleurotaceae</taxon>
        <taxon>Pleurotus</taxon>
    </lineage>
</organism>
<dbReference type="HOGENOM" id="CLU_571281_0_0_1"/>
<dbReference type="InParanoid" id="A0A067NE89"/>
<dbReference type="Gene3D" id="3.30.710.10">
    <property type="entry name" value="Potassium Channel Kv1.1, Chain A"/>
    <property type="match status" value="1"/>
</dbReference>
<accession>A0A067NE89</accession>
<dbReference type="SUPFAM" id="SSF54695">
    <property type="entry name" value="POZ domain"/>
    <property type="match status" value="1"/>
</dbReference>
<evidence type="ECO:0000313" key="2">
    <source>
        <dbReference type="EMBL" id="KDQ26174.1"/>
    </source>
</evidence>
<dbReference type="Proteomes" id="UP000027073">
    <property type="component" value="Unassembled WGS sequence"/>
</dbReference>
<dbReference type="VEuPathDB" id="FungiDB:PLEOSDRAFT_1113687"/>
<dbReference type="InterPro" id="IPR011333">
    <property type="entry name" value="SKP1/BTB/POZ_sf"/>
</dbReference>
<protein>
    <recommendedName>
        <fullName evidence="1">BTB domain-containing protein</fullName>
    </recommendedName>
</protein>
<evidence type="ECO:0000313" key="3">
    <source>
        <dbReference type="Proteomes" id="UP000027073"/>
    </source>
</evidence>
<proteinExistence type="predicted"/>
<gene>
    <name evidence="2" type="ORF">PLEOSDRAFT_1113687</name>
</gene>
<feature type="domain" description="BTB" evidence="1">
    <location>
        <begin position="189"/>
        <end position="264"/>
    </location>
</feature>
<dbReference type="AlphaFoldDB" id="A0A067NE89"/>
<dbReference type="PROSITE" id="PS50097">
    <property type="entry name" value="BTB"/>
    <property type="match status" value="1"/>
</dbReference>